<dbReference type="InterPro" id="IPR029063">
    <property type="entry name" value="SAM-dependent_MTases_sf"/>
</dbReference>
<protein>
    <recommendedName>
        <fullName evidence="8">Methyltransferase</fullName>
        <ecNumber evidence="8">2.1.1.-</ecNumber>
    </recommendedName>
</protein>
<dbReference type="InterPro" id="IPR002941">
    <property type="entry name" value="DNA_methylase_N4/N6"/>
</dbReference>
<dbReference type="GO" id="GO:0008170">
    <property type="term" value="F:N-methyltransferase activity"/>
    <property type="evidence" value="ECO:0007669"/>
    <property type="project" value="InterPro"/>
</dbReference>
<dbReference type="Pfam" id="PF01555">
    <property type="entry name" value="N6_N4_Mtase"/>
    <property type="match status" value="1"/>
</dbReference>
<accession>A0A3D8IRT6</accession>
<comment type="similarity">
    <text evidence="1">Belongs to the N(4)/N(6)-methyltransferase family. N(4) subfamily.</text>
</comment>
<evidence type="ECO:0000256" key="4">
    <source>
        <dbReference type="ARBA" id="ARBA00022691"/>
    </source>
</evidence>
<evidence type="ECO:0000256" key="3">
    <source>
        <dbReference type="ARBA" id="ARBA00022679"/>
    </source>
</evidence>
<dbReference type="Proteomes" id="UP000256514">
    <property type="component" value="Unassembled WGS sequence"/>
</dbReference>
<keyword evidence="6" id="KW-0238">DNA-binding</keyword>
<evidence type="ECO:0000313" key="10">
    <source>
        <dbReference type="EMBL" id="RDU67979.1"/>
    </source>
</evidence>
<dbReference type="EC" id="2.1.1.-" evidence="8"/>
<evidence type="ECO:0000256" key="2">
    <source>
        <dbReference type="ARBA" id="ARBA00022603"/>
    </source>
</evidence>
<dbReference type="GO" id="GO:0009307">
    <property type="term" value="P:DNA restriction-modification system"/>
    <property type="evidence" value="ECO:0007669"/>
    <property type="project" value="UniProtKB-KW"/>
</dbReference>
<comment type="caution">
    <text evidence="10">The sequence shown here is derived from an EMBL/GenBank/DDBJ whole genome shotgun (WGS) entry which is preliminary data.</text>
</comment>
<dbReference type="Gene3D" id="3.40.50.150">
    <property type="entry name" value="Vaccinia Virus protein VP39"/>
    <property type="match status" value="1"/>
</dbReference>
<evidence type="ECO:0000256" key="6">
    <source>
        <dbReference type="ARBA" id="ARBA00023125"/>
    </source>
</evidence>
<dbReference type="PROSITE" id="PS01261">
    <property type="entry name" value="UPF0020"/>
    <property type="match status" value="1"/>
</dbReference>
<keyword evidence="4" id="KW-0949">S-adenosyl-L-methionine</keyword>
<organism evidence="10 11">
    <name type="scientific">Helicobacter equorum</name>
    <dbReference type="NCBI Taxonomy" id="361872"/>
    <lineage>
        <taxon>Bacteria</taxon>
        <taxon>Pseudomonadati</taxon>
        <taxon>Campylobacterota</taxon>
        <taxon>Epsilonproteobacteria</taxon>
        <taxon>Campylobacterales</taxon>
        <taxon>Helicobacteraceae</taxon>
        <taxon>Helicobacter</taxon>
    </lineage>
</organism>
<dbReference type="PRINTS" id="PR00508">
    <property type="entry name" value="S21N4MTFRASE"/>
</dbReference>
<evidence type="ECO:0000259" key="9">
    <source>
        <dbReference type="Pfam" id="PF01555"/>
    </source>
</evidence>
<evidence type="ECO:0000256" key="1">
    <source>
        <dbReference type="ARBA" id="ARBA00010203"/>
    </source>
</evidence>
<reference evidence="10 11" key="1">
    <citation type="submission" date="2018-04" db="EMBL/GenBank/DDBJ databases">
        <title>Novel Campyloabacter and Helicobacter Species and Strains.</title>
        <authorList>
            <person name="Mannion A.J."/>
            <person name="Shen Z."/>
            <person name="Fox J.G."/>
        </authorList>
    </citation>
    <scope>NUCLEOTIDE SEQUENCE [LARGE SCALE GENOMIC DNA]</scope>
    <source>
        <strain evidence="10 11">MIT 12-6600</strain>
    </source>
</reference>
<dbReference type="SUPFAM" id="SSF53335">
    <property type="entry name" value="S-adenosyl-L-methionine-dependent methyltransferases"/>
    <property type="match status" value="1"/>
</dbReference>
<dbReference type="OrthoDB" id="9773060at2"/>
<feature type="domain" description="DNA methylase N-4/N-6" evidence="9">
    <location>
        <begin position="39"/>
        <end position="253"/>
    </location>
</feature>
<proteinExistence type="inferred from homology"/>
<dbReference type="GO" id="GO:0032259">
    <property type="term" value="P:methylation"/>
    <property type="evidence" value="ECO:0007669"/>
    <property type="project" value="UniProtKB-KW"/>
</dbReference>
<name>A0A3D8IRT6_9HELI</name>
<evidence type="ECO:0000256" key="7">
    <source>
        <dbReference type="ARBA" id="ARBA00049120"/>
    </source>
</evidence>
<dbReference type="GO" id="GO:0003677">
    <property type="term" value="F:DNA binding"/>
    <property type="evidence" value="ECO:0007669"/>
    <property type="project" value="UniProtKB-KW"/>
</dbReference>
<dbReference type="EMBL" id="NXLT01000002">
    <property type="protein sequence ID" value="RDU67979.1"/>
    <property type="molecule type" value="Genomic_DNA"/>
</dbReference>
<evidence type="ECO:0000256" key="5">
    <source>
        <dbReference type="ARBA" id="ARBA00022747"/>
    </source>
</evidence>
<comment type="catalytic activity">
    <reaction evidence="7">
        <text>a 2'-deoxycytidine in DNA + S-adenosyl-L-methionine = an N(4)-methyl-2'-deoxycytidine in DNA + S-adenosyl-L-homocysteine + H(+)</text>
        <dbReference type="Rhea" id="RHEA:16857"/>
        <dbReference type="Rhea" id="RHEA-COMP:11369"/>
        <dbReference type="Rhea" id="RHEA-COMP:13674"/>
        <dbReference type="ChEBI" id="CHEBI:15378"/>
        <dbReference type="ChEBI" id="CHEBI:57856"/>
        <dbReference type="ChEBI" id="CHEBI:59789"/>
        <dbReference type="ChEBI" id="CHEBI:85452"/>
        <dbReference type="ChEBI" id="CHEBI:137933"/>
        <dbReference type="EC" id="2.1.1.113"/>
    </reaction>
</comment>
<evidence type="ECO:0000256" key="8">
    <source>
        <dbReference type="RuleBase" id="RU362026"/>
    </source>
</evidence>
<gene>
    <name evidence="10" type="ORF">CQA54_03390</name>
</gene>
<dbReference type="AlphaFoldDB" id="A0A3D8IRT6"/>
<dbReference type="InterPro" id="IPR017985">
    <property type="entry name" value="MeTrfase_CN4_CS"/>
</dbReference>
<dbReference type="GO" id="GO:0015667">
    <property type="term" value="F:site-specific DNA-methyltransferase (cytosine-N4-specific) activity"/>
    <property type="evidence" value="ECO:0007669"/>
    <property type="project" value="UniProtKB-EC"/>
</dbReference>
<keyword evidence="11" id="KW-1185">Reference proteome</keyword>
<dbReference type="PROSITE" id="PS00093">
    <property type="entry name" value="N4_MTASE"/>
    <property type="match status" value="1"/>
</dbReference>
<evidence type="ECO:0000313" key="11">
    <source>
        <dbReference type="Proteomes" id="UP000256514"/>
    </source>
</evidence>
<dbReference type="InterPro" id="IPR053943">
    <property type="entry name" value="RlmKL-like_Mtase_CS"/>
</dbReference>
<keyword evidence="2 10" id="KW-0489">Methyltransferase</keyword>
<keyword evidence="3 10" id="KW-0808">Transferase</keyword>
<keyword evidence="5" id="KW-0680">Restriction system</keyword>
<dbReference type="InterPro" id="IPR001091">
    <property type="entry name" value="RM_Methyltransferase"/>
</dbReference>
<sequence length="263" mass="30166">MMQVVKPVSTLEEFTHINECLLFQGNVLHKNNFQESFFDLGITSPPYNVGITYNSNEDSQSYDEYLTFTKKWLENCYFWAKDGARFCLNIPLDKNKGGQQSVGMDITHIAKSVGWQYHSTIVWNEGNISRRTAWGSWLSASAPYVIAPVELILVLYKGEWKKKIKGESDITKEEFMAWTNGLWTFNGESKKRIGHPAPFPRELPKRCIKLFSFVGDVIFDPFCGSGTTLLEADSHKRKGVGLELDEEYCELSRKRLINNTRLL</sequence>